<evidence type="ECO:0008006" key="5">
    <source>
        <dbReference type="Google" id="ProtNLM"/>
    </source>
</evidence>
<keyword evidence="4" id="KW-1185">Reference proteome</keyword>
<dbReference type="Proteomes" id="UP000218979">
    <property type="component" value="Unassembled WGS sequence"/>
</dbReference>
<name>A0A1K2H8J3_9LACT</name>
<evidence type="ECO:0000313" key="3">
    <source>
        <dbReference type="Proteomes" id="UP000185655"/>
    </source>
</evidence>
<reference evidence="2 3" key="2">
    <citation type="submission" date="2016-11" db="EMBL/GenBank/DDBJ databases">
        <authorList>
            <person name="Jaros S."/>
            <person name="Januszkiewicz K."/>
            <person name="Wedrychowicz H."/>
        </authorList>
    </citation>
    <scope>NUCLEOTIDE SEQUENCE [LARGE SCALE GENOMIC DNA]</scope>
    <source>
        <strain evidence="2 3">DSM 22330</strain>
    </source>
</reference>
<dbReference type="EMBL" id="FPKS01000003">
    <property type="protein sequence ID" value="SFZ73062.1"/>
    <property type="molecule type" value="Genomic_DNA"/>
</dbReference>
<dbReference type="InterPro" id="IPR027417">
    <property type="entry name" value="P-loop_NTPase"/>
</dbReference>
<gene>
    <name evidence="1" type="ORF">RR45_GL000742</name>
    <name evidence="2" type="ORF">SAMN02746068_00739</name>
</gene>
<proteinExistence type="predicted"/>
<sequence>MPVKIKVICGFPGSGKTSYIKEHINFKRDIVYDYDELANTISLMPRHTENKGIHPYLSDILKNMIKRAKNDKKIDCFWIIRTVPDQMFVNLLNGFDVEYFFINKTVFECLEQIQSDPNRKDSDKNWYSLLMGLQSELMKGAFEICQFIN</sequence>
<reference evidence="1 4" key="1">
    <citation type="submission" date="2014-12" db="EMBL/GenBank/DDBJ databases">
        <title>Draft genome sequences of 10 type strains of Lactococcus.</title>
        <authorList>
            <person name="Sun Z."/>
            <person name="Zhong Z."/>
            <person name="Liu W."/>
            <person name="Zhang W."/>
            <person name="Zhang H."/>
        </authorList>
    </citation>
    <scope>NUCLEOTIDE SEQUENCE [LARGE SCALE GENOMIC DNA]</scope>
    <source>
        <strain evidence="1 4">DSM 22330</strain>
    </source>
</reference>
<evidence type="ECO:0000313" key="4">
    <source>
        <dbReference type="Proteomes" id="UP000218979"/>
    </source>
</evidence>
<organism evidence="2 3">
    <name type="scientific">Pseudolactococcus chungangensis CAU 28 = DSM 22330</name>
    <dbReference type="NCBI Taxonomy" id="1122154"/>
    <lineage>
        <taxon>Bacteria</taxon>
        <taxon>Bacillati</taxon>
        <taxon>Bacillota</taxon>
        <taxon>Bacilli</taxon>
        <taxon>Lactobacillales</taxon>
        <taxon>Streptococcaceae</taxon>
        <taxon>Pseudolactococcus</taxon>
    </lineage>
</organism>
<dbReference type="Proteomes" id="UP000185655">
    <property type="component" value="Unassembled WGS sequence"/>
</dbReference>
<evidence type="ECO:0000313" key="2">
    <source>
        <dbReference type="EMBL" id="SFZ73062.1"/>
    </source>
</evidence>
<evidence type="ECO:0000313" key="1">
    <source>
        <dbReference type="EMBL" id="PCS02034.1"/>
    </source>
</evidence>
<protein>
    <recommendedName>
        <fullName evidence="5">AAA domain-containing protein</fullName>
    </recommendedName>
</protein>
<dbReference type="AlphaFoldDB" id="A0A1K2H8J3"/>
<accession>A0A1K2H8J3</accession>
<dbReference type="EMBL" id="JXJT01000019">
    <property type="protein sequence ID" value="PCS02034.1"/>
    <property type="molecule type" value="Genomic_DNA"/>
</dbReference>
<dbReference type="STRING" id="1122154.SAMN02746068_00739"/>
<dbReference type="Gene3D" id="3.40.50.300">
    <property type="entry name" value="P-loop containing nucleotide triphosphate hydrolases"/>
    <property type="match status" value="1"/>
</dbReference>
<dbReference type="OrthoDB" id="9811997at2"/>
<dbReference type="SUPFAM" id="SSF52540">
    <property type="entry name" value="P-loop containing nucleoside triphosphate hydrolases"/>
    <property type="match status" value="1"/>
</dbReference>
<dbReference type="RefSeq" id="WP_031365333.1">
    <property type="nucleotide sequence ID" value="NZ_FPKS01000003.1"/>
</dbReference>